<protein>
    <recommendedName>
        <fullName evidence="2">Lipoprotein</fullName>
    </recommendedName>
</protein>
<organism evidence="1">
    <name type="scientific">marine metagenome</name>
    <dbReference type="NCBI Taxonomy" id="408172"/>
    <lineage>
        <taxon>unclassified sequences</taxon>
        <taxon>metagenomes</taxon>
        <taxon>ecological metagenomes</taxon>
    </lineage>
</organism>
<evidence type="ECO:0008006" key="2">
    <source>
        <dbReference type="Google" id="ProtNLM"/>
    </source>
</evidence>
<dbReference type="EMBL" id="UINC01000066">
    <property type="protein sequence ID" value="SUZ48397.1"/>
    <property type="molecule type" value="Genomic_DNA"/>
</dbReference>
<reference evidence="1" key="1">
    <citation type="submission" date="2018-05" db="EMBL/GenBank/DDBJ databases">
        <authorList>
            <person name="Lanie J.A."/>
            <person name="Ng W.-L."/>
            <person name="Kazmierczak K.M."/>
            <person name="Andrzejewski T.M."/>
            <person name="Davidsen T.M."/>
            <person name="Wayne K.J."/>
            <person name="Tettelin H."/>
            <person name="Glass J.I."/>
            <person name="Rusch D."/>
            <person name="Podicherti R."/>
            <person name="Tsui H.-C.T."/>
            <person name="Winkler M.E."/>
        </authorList>
    </citation>
    <scope>NUCLEOTIDE SEQUENCE</scope>
</reference>
<accession>A0A381N1K0</accession>
<evidence type="ECO:0000313" key="1">
    <source>
        <dbReference type="EMBL" id="SUZ48397.1"/>
    </source>
</evidence>
<gene>
    <name evidence="1" type="ORF">METZ01_LOCUS1251</name>
</gene>
<dbReference type="AlphaFoldDB" id="A0A381N1K0"/>
<proteinExistence type="predicted"/>
<name>A0A381N1K0_9ZZZZ</name>
<dbReference type="PROSITE" id="PS51257">
    <property type="entry name" value="PROKAR_LIPOPROTEIN"/>
    <property type="match status" value="1"/>
</dbReference>
<sequence>MKMIKIPQNTYWLIIFAVVFFLGSGCSKLIGFTKDSTAPASCADSVIERAFNLHEDAKSGLALYFEERSDNQLFQAFYAATDSVYESRKVKKCWDRRISHYNALRNLQEINTALAWIIRRNMPDDDRGEMISVFRDQYDWLMPNYR</sequence>